<accession>A0A450SAY6</accession>
<dbReference type="Gene3D" id="2.60.120.460">
    <property type="entry name" value="YjbQ-like"/>
    <property type="match status" value="1"/>
</dbReference>
<dbReference type="PIRSF" id="PIRSF004681">
    <property type="entry name" value="UCP004681"/>
    <property type="match status" value="1"/>
</dbReference>
<protein>
    <submittedName>
        <fullName evidence="2">Secondary thiamine-phosphate synthase enzyme</fullName>
    </submittedName>
</protein>
<dbReference type="Pfam" id="PF01894">
    <property type="entry name" value="YjbQ"/>
    <property type="match status" value="1"/>
</dbReference>
<evidence type="ECO:0000313" key="2">
    <source>
        <dbReference type="EMBL" id="VFJ49290.1"/>
    </source>
</evidence>
<dbReference type="AlphaFoldDB" id="A0A450SAY6"/>
<dbReference type="SUPFAM" id="SSF111038">
    <property type="entry name" value="YjbQ-like"/>
    <property type="match status" value="1"/>
</dbReference>
<organism evidence="2">
    <name type="scientific">Candidatus Kentrum sp. FW</name>
    <dbReference type="NCBI Taxonomy" id="2126338"/>
    <lineage>
        <taxon>Bacteria</taxon>
        <taxon>Pseudomonadati</taxon>
        <taxon>Pseudomonadota</taxon>
        <taxon>Gammaproteobacteria</taxon>
        <taxon>Candidatus Kentrum</taxon>
    </lineage>
</organism>
<dbReference type="EMBL" id="CAADFD010000005">
    <property type="protein sequence ID" value="VFJ49290.1"/>
    <property type="molecule type" value="Genomic_DNA"/>
</dbReference>
<reference evidence="2" key="1">
    <citation type="submission" date="2019-02" db="EMBL/GenBank/DDBJ databases">
        <authorList>
            <person name="Gruber-Vodicka R. H."/>
            <person name="Seah K. B. B."/>
        </authorList>
    </citation>
    <scope>NUCLEOTIDE SEQUENCE</scope>
    <source>
        <strain evidence="2">BECK_BZ106</strain>
        <strain evidence="3">BECK_BZ15</strain>
    </source>
</reference>
<dbReference type="NCBIfam" id="TIGR00149">
    <property type="entry name" value="TIGR00149_YjbQ"/>
    <property type="match status" value="1"/>
</dbReference>
<sequence>MRENHHYNCANTNTDKGATMHKAIQVNTNRREELVDITPQVQAAVKSSGVTNGLVNVYVRGATAAIMVQENWDDSVQTDVINFLAKTIPKGVWLHDQQDGNGDSHLKAGLVGPSESVPIIDGRLGLSTWQNLFLCEFDGPRRAREVVCTIVG</sequence>
<name>A0A450SAY6_9GAMM</name>
<dbReference type="PANTHER" id="PTHR30615">
    <property type="entry name" value="UNCHARACTERIZED PROTEIN YJBQ-RELATED"/>
    <property type="match status" value="1"/>
</dbReference>
<gene>
    <name evidence="3" type="ORF">BECKFW1821A_GA0114235_105921</name>
    <name evidence="2" type="ORF">BECKFW1821B_GA0114236_100514</name>
</gene>
<dbReference type="PANTHER" id="PTHR30615:SF8">
    <property type="entry name" value="UPF0047 PROTEIN C4A8.02C"/>
    <property type="match status" value="1"/>
</dbReference>
<dbReference type="InterPro" id="IPR001602">
    <property type="entry name" value="UPF0047_YjbQ-like"/>
</dbReference>
<evidence type="ECO:0000256" key="1">
    <source>
        <dbReference type="ARBA" id="ARBA00005534"/>
    </source>
</evidence>
<dbReference type="InterPro" id="IPR035917">
    <property type="entry name" value="YjbQ-like_sf"/>
</dbReference>
<comment type="similarity">
    <text evidence="1">Belongs to the UPF0047 family.</text>
</comment>
<proteinExistence type="inferred from homology"/>
<evidence type="ECO:0000313" key="3">
    <source>
        <dbReference type="EMBL" id="VFJ56232.1"/>
    </source>
</evidence>
<dbReference type="EMBL" id="CAADEW010000059">
    <property type="protein sequence ID" value="VFJ56232.1"/>
    <property type="molecule type" value="Genomic_DNA"/>
</dbReference>